<accession>A0A6N7QG79</accession>
<comment type="similarity">
    <text evidence="1">Belongs to the DNA2/NAM7 helicase family.</text>
</comment>
<keyword evidence="5" id="KW-0067">ATP-binding</keyword>
<dbReference type="SUPFAM" id="SSF52540">
    <property type="entry name" value="P-loop containing nucleoside triphosphate hydrolases"/>
    <property type="match status" value="1"/>
</dbReference>
<dbReference type="RefSeq" id="WP_153753469.1">
    <property type="nucleotide sequence ID" value="NZ_WJPM01000026.1"/>
</dbReference>
<dbReference type="GO" id="GO:0005524">
    <property type="term" value="F:ATP binding"/>
    <property type="evidence" value="ECO:0007669"/>
    <property type="project" value="UniProtKB-KW"/>
</dbReference>
<keyword evidence="2" id="KW-0547">Nucleotide-binding</keyword>
<keyword evidence="11" id="KW-1185">Reference proteome</keyword>
<dbReference type="PANTHER" id="PTHR43788">
    <property type="entry name" value="DNA2/NAM7 HELICASE FAMILY MEMBER"/>
    <property type="match status" value="1"/>
</dbReference>
<reference evidence="11 12" key="1">
    <citation type="submission" date="2019-11" db="EMBL/GenBank/DDBJ databases">
        <title>First report of rice panicle blight caused by Xanthomonas sp. in Iran.</title>
        <authorList>
            <person name="Mirghasempour S.A."/>
            <person name="Huang S."/>
            <person name="Brady C.L."/>
            <person name="Studholme D.J."/>
        </authorList>
    </citation>
    <scope>NUCLEOTIDE SEQUENCE [LARGE SCALE GENOMIC DNA]</scope>
    <source>
        <strain evidence="9 12">ASD011</strain>
        <strain evidence="11">SAM114</strain>
    </source>
</reference>
<feature type="compositionally biased region" description="Basic and acidic residues" evidence="6">
    <location>
        <begin position="654"/>
        <end position="671"/>
    </location>
</feature>
<dbReference type="Proteomes" id="UP000437931">
    <property type="component" value="Unassembled WGS sequence"/>
</dbReference>
<evidence type="ECO:0000256" key="2">
    <source>
        <dbReference type="ARBA" id="ARBA00022741"/>
    </source>
</evidence>
<dbReference type="InterPro" id="IPR047187">
    <property type="entry name" value="SF1_C_Upf1"/>
</dbReference>
<organism evidence="9 12">
    <name type="scientific">Xanthomonas sontii</name>
    <dbReference type="NCBI Taxonomy" id="2650745"/>
    <lineage>
        <taxon>Bacteria</taxon>
        <taxon>Pseudomonadati</taxon>
        <taxon>Pseudomonadota</taxon>
        <taxon>Gammaproteobacteria</taxon>
        <taxon>Lysobacterales</taxon>
        <taxon>Lysobacteraceae</taxon>
        <taxon>Xanthomonas</taxon>
    </lineage>
</organism>
<keyword evidence="3" id="KW-0378">Hydrolase</keyword>
<dbReference type="AlphaFoldDB" id="A0A6N7QG79"/>
<evidence type="ECO:0000256" key="4">
    <source>
        <dbReference type="ARBA" id="ARBA00022806"/>
    </source>
</evidence>
<evidence type="ECO:0000313" key="12">
    <source>
        <dbReference type="Proteomes" id="UP000439314"/>
    </source>
</evidence>
<dbReference type="Proteomes" id="UP000439314">
    <property type="component" value="Unassembled WGS sequence"/>
</dbReference>
<evidence type="ECO:0000256" key="1">
    <source>
        <dbReference type="ARBA" id="ARBA00007913"/>
    </source>
</evidence>
<dbReference type="InterPro" id="IPR041677">
    <property type="entry name" value="DNA2/NAM7_AAA_11"/>
</dbReference>
<evidence type="ECO:0008006" key="13">
    <source>
        <dbReference type="Google" id="ProtNLM"/>
    </source>
</evidence>
<gene>
    <name evidence="9" type="ORF">GIY21_20310</name>
    <name evidence="10" type="ORF">GIY22_20320</name>
</gene>
<feature type="region of interest" description="Disordered" evidence="6">
    <location>
        <begin position="694"/>
        <end position="732"/>
    </location>
</feature>
<reference evidence="10" key="2">
    <citation type="journal article" date="2020" name="Plant Dis.">
        <title>A Grain Rot of Rice in Iran Caused by a Xanthomonas Strain Closely Related to X. sacchari.</title>
        <authorList>
            <person name="Mirghasempour S.A."/>
            <person name="Huang S."/>
            <person name="Studholme D.J."/>
            <person name="Brady C.L."/>
        </authorList>
    </citation>
    <scope>NUCLEOTIDE SEQUENCE</scope>
    <source>
        <strain evidence="10">SAM114</strain>
    </source>
</reference>
<dbReference type="InterPro" id="IPR041679">
    <property type="entry name" value="DNA2/NAM7-like_C"/>
</dbReference>
<evidence type="ECO:0000256" key="6">
    <source>
        <dbReference type="SAM" id="MobiDB-lite"/>
    </source>
</evidence>
<evidence type="ECO:0000259" key="7">
    <source>
        <dbReference type="Pfam" id="PF13086"/>
    </source>
</evidence>
<dbReference type="Pfam" id="PF13086">
    <property type="entry name" value="AAA_11"/>
    <property type="match status" value="1"/>
</dbReference>
<keyword evidence="4" id="KW-0347">Helicase</keyword>
<dbReference type="InterPro" id="IPR050534">
    <property type="entry name" value="Coronavir_polyprotein_1ab"/>
</dbReference>
<comment type="caution">
    <text evidence="9">The sequence shown here is derived from an EMBL/GenBank/DDBJ whole genome shotgun (WGS) entry which is preliminary data.</text>
</comment>
<evidence type="ECO:0000256" key="5">
    <source>
        <dbReference type="ARBA" id="ARBA00022840"/>
    </source>
</evidence>
<dbReference type="PANTHER" id="PTHR43788:SF8">
    <property type="entry name" value="DNA-BINDING PROTEIN SMUBP-2"/>
    <property type="match status" value="1"/>
</dbReference>
<evidence type="ECO:0000313" key="10">
    <source>
        <dbReference type="EMBL" id="MRH76979.1"/>
    </source>
</evidence>
<dbReference type="GO" id="GO:0043139">
    <property type="term" value="F:5'-3' DNA helicase activity"/>
    <property type="evidence" value="ECO:0007669"/>
    <property type="project" value="TreeGrafter"/>
</dbReference>
<evidence type="ECO:0000313" key="11">
    <source>
        <dbReference type="Proteomes" id="UP000437931"/>
    </source>
</evidence>
<feature type="domain" description="DNA2/NAM7 helicase-like C-terminal" evidence="8">
    <location>
        <begin position="1000"/>
        <end position="1133"/>
    </location>
</feature>
<dbReference type="InterPro" id="IPR027417">
    <property type="entry name" value="P-loop_NTPase"/>
</dbReference>
<dbReference type="EMBL" id="WJPM01000026">
    <property type="protein sequence ID" value="MRH76979.1"/>
    <property type="molecule type" value="Genomic_DNA"/>
</dbReference>
<dbReference type="Pfam" id="PF13087">
    <property type="entry name" value="AAA_12"/>
    <property type="match status" value="1"/>
</dbReference>
<name>A0A6N7QG79_9XANT</name>
<dbReference type="CDD" id="cd18808">
    <property type="entry name" value="SF1_C_Upf1"/>
    <property type="match status" value="1"/>
</dbReference>
<feature type="region of interest" description="Disordered" evidence="6">
    <location>
        <begin position="621"/>
        <end position="671"/>
    </location>
</feature>
<evidence type="ECO:0000256" key="3">
    <source>
        <dbReference type="ARBA" id="ARBA00022801"/>
    </source>
</evidence>
<evidence type="ECO:0000313" key="9">
    <source>
        <dbReference type="EMBL" id="MRH02648.1"/>
    </source>
</evidence>
<evidence type="ECO:0000259" key="8">
    <source>
        <dbReference type="Pfam" id="PF13087"/>
    </source>
</evidence>
<dbReference type="EMBL" id="WJPN01000026">
    <property type="protein sequence ID" value="MRH02648.1"/>
    <property type="molecule type" value="Genomic_DNA"/>
</dbReference>
<dbReference type="GO" id="GO:0016787">
    <property type="term" value="F:hydrolase activity"/>
    <property type="evidence" value="ECO:0007669"/>
    <property type="project" value="UniProtKB-KW"/>
</dbReference>
<feature type="domain" description="DNA2/NAM7 helicase helicase" evidence="7">
    <location>
        <begin position="847"/>
        <end position="906"/>
    </location>
</feature>
<dbReference type="Gene3D" id="3.40.50.300">
    <property type="entry name" value="P-loop containing nucleotide triphosphate hydrolases"/>
    <property type="match status" value="2"/>
</dbReference>
<sequence length="1149" mass="124951">MSRPHLSKSIDQLEELYAASLSDEATLTELAEELGFRRTPRAKELATEVVNALDRYRAQARADNAHKQAPPGPPGAPTEPTRPRPRPETSNTTEHPPGTTIPEPEFKPVNYINRAPDILDAWSALEVLSPTTFKRRAELASNIAQNIVSIGPGLPWDGGSARSKPNFKVYFHIVLGTLAAEPAFGKLLTRFQDARPNPPNVKGEVVLASILVDKDGLLAGDMPVSLSAFGWGLPVALSGSLQSLAAWTQEEGRLIEGLTKQLRPNPSGTDTPIAYATLQKAFSWLVQTLGLPADLVQGPQFAVAAYMGFRSSLVPDPLLLNSFFLRDLAQAKDRAMRQKLPPALARFLGQTKPSERHDLLHDPHALDQALSPAIAPLGRWVTPPNQRPALLQQVAVNLASQLPKTSPLLGVNGPPGTGKSTLLRDVVADQLTRRAEAMCAFDDPKRAFKSSWSKRIKGETQELFAPDPSLRGFEMVVASSNNKAVENVSEEIPALKSIASGSTLRYFEPLATQMLGKNAWGLSAAVLGNATNRSRFRKAFWTESHLSFKTYLERVSGVTPRQESDPEGLAELCQAPSNPAEALTRWQQARQQFQTCSARVRVRLTELESLRQALGALPSLREREQHASRQRTDAERSAAVAMKTWQTAQSASSDSRRQLESSREALSQHERGRPSLFALKRLFGSSSAKQWEAAHTPLARAHEQAQSAYRKAKSKEDAALEASEQAHKAARNAAASHATAKAALDKALAQCGSIQVGDGACVLDASFHHLEHGAKNLALPWLDRQLQAQRSELFEAAVAVHRAFIDAAALPLLRNLNGLVGGNFKLGADRKHLAADLWASLFLVVPVISTAFASVERMFNQLPDESLGWLLVDEAGQATPQSVVGALLRTKHALIVGDPLQVEPVVPLPPVLTQAVMREFKVDPDRFAAPNASAQTLADDGSLHCARFETTSGSRAVGAPLLVHRRCASPMFDVSNRVAYNNLMVQAKVPETSVIRDVLGPSRWIDVRGSGRDKYSPEEGEQVVALLRALHAASIDPDLYIVTPFVVVQDELRDLARRSGLLNGWVDNPYEWTKERIGTVHTVQGREAQAVIFVLGAPQSSQHGARGWAGSTPNLLNVAVTRAKEAVYVVGNRSLWSGAGHFAVLDQML</sequence>
<proteinExistence type="inferred from homology"/>
<feature type="compositionally biased region" description="Basic and acidic residues" evidence="6">
    <location>
        <begin position="621"/>
        <end position="636"/>
    </location>
</feature>
<feature type="region of interest" description="Disordered" evidence="6">
    <location>
        <begin position="61"/>
        <end position="107"/>
    </location>
</feature>
<protein>
    <recommendedName>
        <fullName evidence="13">DNA2/NAM7 helicase-like C-terminal domain-containing protein</fullName>
    </recommendedName>
</protein>
<feature type="compositionally biased region" description="Polar residues" evidence="6">
    <location>
        <begin position="644"/>
        <end position="653"/>
    </location>
</feature>